<dbReference type="AlphaFoldDB" id="A0A2G9RIZ3"/>
<dbReference type="PROSITE" id="PS00518">
    <property type="entry name" value="ZF_RING_1"/>
    <property type="match status" value="1"/>
</dbReference>
<dbReference type="PANTHER" id="PTHR25465">
    <property type="entry name" value="B-BOX DOMAIN CONTAINING"/>
    <property type="match status" value="1"/>
</dbReference>
<dbReference type="CDD" id="cd19769">
    <property type="entry name" value="Bbox2_TRIM16-like"/>
    <property type="match status" value="1"/>
</dbReference>
<evidence type="ECO:0000256" key="1">
    <source>
        <dbReference type="ARBA" id="ARBA00022723"/>
    </source>
</evidence>
<dbReference type="CDD" id="cd16597">
    <property type="entry name" value="RING-HC_TRIM25_C-IV"/>
    <property type="match status" value="1"/>
</dbReference>
<feature type="non-terminal residue" evidence="9">
    <location>
        <position position="456"/>
    </location>
</feature>
<evidence type="ECO:0000256" key="3">
    <source>
        <dbReference type="ARBA" id="ARBA00022833"/>
    </source>
</evidence>
<dbReference type="SUPFAM" id="SSF57850">
    <property type="entry name" value="RING/U-box"/>
    <property type="match status" value="1"/>
</dbReference>
<keyword evidence="5" id="KW-0175">Coiled coil</keyword>
<dbReference type="SMART" id="SM00184">
    <property type="entry name" value="RING"/>
    <property type="match status" value="1"/>
</dbReference>
<evidence type="ECO:0000256" key="4">
    <source>
        <dbReference type="PROSITE-ProRule" id="PRU00024"/>
    </source>
</evidence>
<evidence type="ECO:0000259" key="8">
    <source>
        <dbReference type="PROSITE" id="PS50119"/>
    </source>
</evidence>
<evidence type="ECO:0000313" key="9">
    <source>
        <dbReference type="EMBL" id="PIO27862.1"/>
    </source>
</evidence>
<dbReference type="OrthoDB" id="6105938at2759"/>
<feature type="coiled-coil region" evidence="5">
    <location>
        <begin position="160"/>
        <end position="255"/>
    </location>
</feature>
<evidence type="ECO:0000313" key="10">
    <source>
        <dbReference type="Proteomes" id="UP000228934"/>
    </source>
</evidence>
<gene>
    <name evidence="9" type="ORF">AB205_0022800</name>
</gene>
<proteinExistence type="predicted"/>
<dbReference type="SMART" id="SM00336">
    <property type="entry name" value="BBOX"/>
    <property type="match status" value="1"/>
</dbReference>
<dbReference type="InterPro" id="IPR000315">
    <property type="entry name" value="Znf_B-box"/>
</dbReference>
<dbReference type="SUPFAM" id="SSF57845">
    <property type="entry name" value="B-box zinc-binding domain"/>
    <property type="match status" value="1"/>
</dbReference>
<dbReference type="EMBL" id="KV940211">
    <property type="protein sequence ID" value="PIO27862.1"/>
    <property type="molecule type" value="Genomic_DNA"/>
</dbReference>
<dbReference type="InterPro" id="IPR051051">
    <property type="entry name" value="E3_ubiq-ligase_TRIM/RNF"/>
</dbReference>
<dbReference type="InterPro" id="IPR017907">
    <property type="entry name" value="Znf_RING_CS"/>
</dbReference>
<feature type="region of interest" description="Disordered" evidence="6">
    <location>
        <begin position="80"/>
        <end position="103"/>
    </location>
</feature>
<dbReference type="Gene3D" id="3.30.160.60">
    <property type="entry name" value="Classic Zinc Finger"/>
    <property type="match status" value="1"/>
</dbReference>
<feature type="compositionally biased region" description="Basic and acidic residues" evidence="6">
    <location>
        <begin position="80"/>
        <end position="98"/>
    </location>
</feature>
<evidence type="ECO:0000256" key="2">
    <source>
        <dbReference type="ARBA" id="ARBA00022771"/>
    </source>
</evidence>
<protein>
    <submittedName>
        <fullName evidence="9">Uncharacterized protein</fullName>
    </submittedName>
</protein>
<dbReference type="Pfam" id="PF00643">
    <property type="entry name" value="zf-B_box"/>
    <property type="match status" value="1"/>
</dbReference>
<organism evidence="9 10">
    <name type="scientific">Aquarana catesbeiana</name>
    <name type="common">American bullfrog</name>
    <name type="synonym">Rana catesbeiana</name>
    <dbReference type="NCBI Taxonomy" id="8400"/>
    <lineage>
        <taxon>Eukaryota</taxon>
        <taxon>Metazoa</taxon>
        <taxon>Chordata</taxon>
        <taxon>Craniata</taxon>
        <taxon>Vertebrata</taxon>
        <taxon>Euteleostomi</taxon>
        <taxon>Amphibia</taxon>
        <taxon>Batrachia</taxon>
        <taxon>Anura</taxon>
        <taxon>Neobatrachia</taxon>
        <taxon>Ranoidea</taxon>
        <taxon>Ranidae</taxon>
        <taxon>Aquarana</taxon>
    </lineage>
</organism>
<dbReference type="PROSITE" id="PS50119">
    <property type="entry name" value="ZF_BBOX"/>
    <property type="match status" value="1"/>
</dbReference>
<name>A0A2G9RIZ3_AQUCT</name>
<feature type="domain" description="B box-type" evidence="8">
    <location>
        <begin position="105"/>
        <end position="145"/>
    </location>
</feature>
<evidence type="ECO:0000256" key="5">
    <source>
        <dbReference type="SAM" id="Coils"/>
    </source>
</evidence>
<accession>A0A2G9RIZ3</accession>
<sequence length="456" mass="51096">MAAAELKLEVTCSICMNIFTDPATLICGHSFCQVCITRTFDNQHDREYFCPECMKDFRRRPELQKNPRLSNIANLLYSVEPKRDKPEKEHSKSPEHVLTDPNTSLEGRKCPVHKTILEYYCIDDGTCICTHCMTSDHNGHKVNTISEYLQQQIKNLNPILEKLSSKKMKTEAMLQSLQNHQRKIDNEANGVVEKVNAIMKDIRKKQEDLEMRVLTEVSRQQKQISLSVSNDIQQLEYEKSEREKKITQIEELSRNTNPISALQTAELLLCVSADEYNLDTEMGREIIHKAGNLEEDVILETLHSGLSNIVVGAGKDVHMKDVPKVSLSAADDNIHIGSSSSSSVSNEPPIQVPIFIHEPNAPVQSHTPSKTQIREITTKPQNVLLIPAESQNDPLVAAEPPKVTPVAAEPQNIQLIAAEPQNIQLIAAEPQNIQLIATEPQNIQLIAADPKNIPLI</sequence>
<dbReference type="InterPro" id="IPR001841">
    <property type="entry name" value="Znf_RING"/>
</dbReference>
<keyword evidence="10" id="KW-1185">Reference proteome</keyword>
<keyword evidence="2 4" id="KW-0863">Zinc-finger</keyword>
<dbReference type="PROSITE" id="PS50089">
    <property type="entry name" value="ZF_RING_2"/>
    <property type="match status" value="1"/>
</dbReference>
<dbReference type="GO" id="GO:0008270">
    <property type="term" value="F:zinc ion binding"/>
    <property type="evidence" value="ECO:0007669"/>
    <property type="project" value="UniProtKB-KW"/>
</dbReference>
<dbReference type="PANTHER" id="PTHR25465:SF41">
    <property type="entry name" value="E3 UBIQUITIN-PROTEIN LIGASE RNF135"/>
    <property type="match status" value="1"/>
</dbReference>
<evidence type="ECO:0000256" key="6">
    <source>
        <dbReference type="SAM" id="MobiDB-lite"/>
    </source>
</evidence>
<keyword evidence="1" id="KW-0479">Metal-binding</keyword>
<feature type="domain" description="RING-type" evidence="7">
    <location>
        <begin position="12"/>
        <end position="53"/>
    </location>
</feature>
<evidence type="ECO:0000259" key="7">
    <source>
        <dbReference type="PROSITE" id="PS50089"/>
    </source>
</evidence>
<keyword evidence="3" id="KW-0862">Zinc</keyword>
<dbReference type="InterPro" id="IPR013083">
    <property type="entry name" value="Znf_RING/FYVE/PHD"/>
</dbReference>
<reference evidence="10" key="1">
    <citation type="journal article" date="2017" name="Nat. Commun.">
        <title>The North American bullfrog draft genome provides insight into hormonal regulation of long noncoding RNA.</title>
        <authorList>
            <person name="Hammond S.A."/>
            <person name="Warren R.L."/>
            <person name="Vandervalk B.P."/>
            <person name="Kucuk E."/>
            <person name="Khan H."/>
            <person name="Gibb E.A."/>
            <person name="Pandoh P."/>
            <person name="Kirk H."/>
            <person name="Zhao Y."/>
            <person name="Jones M."/>
            <person name="Mungall A.J."/>
            <person name="Coope R."/>
            <person name="Pleasance S."/>
            <person name="Moore R.A."/>
            <person name="Holt R.A."/>
            <person name="Round J.M."/>
            <person name="Ohora S."/>
            <person name="Walle B.V."/>
            <person name="Veldhoen N."/>
            <person name="Helbing C.C."/>
            <person name="Birol I."/>
        </authorList>
    </citation>
    <scope>NUCLEOTIDE SEQUENCE [LARGE SCALE GENOMIC DNA]</scope>
</reference>
<dbReference type="Gene3D" id="3.30.40.10">
    <property type="entry name" value="Zinc/RING finger domain, C3HC4 (zinc finger)"/>
    <property type="match status" value="1"/>
</dbReference>
<dbReference type="Pfam" id="PF15227">
    <property type="entry name" value="zf-C3HC4_4"/>
    <property type="match status" value="1"/>
</dbReference>
<dbReference type="Proteomes" id="UP000228934">
    <property type="component" value="Unassembled WGS sequence"/>
</dbReference>